<accession>A0ABP7SFA6</accession>
<keyword evidence="2" id="KW-1133">Transmembrane helix</keyword>
<reference evidence="5" key="1">
    <citation type="journal article" date="2019" name="Int. J. Syst. Evol. Microbiol.">
        <title>The Global Catalogue of Microorganisms (GCM) 10K type strain sequencing project: providing services to taxonomists for standard genome sequencing and annotation.</title>
        <authorList>
            <consortium name="The Broad Institute Genomics Platform"/>
            <consortium name="The Broad Institute Genome Sequencing Center for Infectious Disease"/>
            <person name="Wu L."/>
            <person name="Ma J."/>
        </authorList>
    </citation>
    <scope>NUCLEOTIDE SEQUENCE [LARGE SCALE GENOMIC DNA]</scope>
    <source>
        <strain evidence="5">JCM 17563</strain>
    </source>
</reference>
<dbReference type="PANTHER" id="PTHR21666:SF289">
    <property type="entry name" value="L-ALA--D-GLU ENDOPEPTIDASE"/>
    <property type="match status" value="1"/>
</dbReference>
<dbReference type="Proteomes" id="UP001500235">
    <property type="component" value="Unassembled WGS sequence"/>
</dbReference>
<keyword evidence="2" id="KW-0812">Transmembrane</keyword>
<dbReference type="InterPro" id="IPR050570">
    <property type="entry name" value="Cell_wall_metabolism_enzyme"/>
</dbReference>
<evidence type="ECO:0000259" key="3">
    <source>
        <dbReference type="Pfam" id="PF01551"/>
    </source>
</evidence>
<dbReference type="EMBL" id="BAABBQ010000001">
    <property type="protein sequence ID" value="GAA4010937.1"/>
    <property type="molecule type" value="Genomic_DNA"/>
</dbReference>
<sequence length="356" mass="37571">MAHAIASSGLLRSRDLFVHDGTKLRRIRLSAPVQVAFFLLAAVMIAWSAFAAAHFVSGEKAATVVVSDADKLEQLALAAEQRARAIEQRQMMLATMLAGGEVDPALLAKTGAVEPLPAAVAAPLERAADKLAAEESAAAAQMDARYKSAARELKKLGLNPQRLGVGGPFEPVSKADPTFKALFNSWKKLDSLQDGVIAVPSDKPVKMAAFTSSFGVRSDPFKGGAAMHAGIDLAGPIGTPIYATADGVVTEGGWNAGGYGNLIKLDHGRGIETRYGHLSGISVRAGERVKRGQLIGRMGSTGRSTGSHLHYEVRIDGRAVNPIPFMRSTDFILAIRDRNGAMDQVALGGPGKRAER</sequence>
<dbReference type="SUPFAM" id="SSF51261">
    <property type="entry name" value="Duplicated hybrid motif"/>
    <property type="match status" value="1"/>
</dbReference>
<dbReference type="CDD" id="cd12797">
    <property type="entry name" value="M23_peptidase"/>
    <property type="match status" value="1"/>
</dbReference>
<evidence type="ECO:0000313" key="5">
    <source>
        <dbReference type="Proteomes" id="UP001500235"/>
    </source>
</evidence>
<evidence type="ECO:0000256" key="2">
    <source>
        <dbReference type="SAM" id="Phobius"/>
    </source>
</evidence>
<keyword evidence="2" id="KW-0472">Membrane</keyword>
<dbReference type="RefSeq" id="WP_344705853.1">
    <property type="nucleotide sequence ID" value="NZ_BAABBQ010000001.1"/>
</dbReference>
<comment type="caution">
    <text evidence="4">The sequence shown here is derived from an EMBL/GenBank/DDBJ whole genome shotgun (WGS) entry which is preliminary data.</text>
</comment>
<keyword evidence="5" id="KW-1185">Reference proteome</keyword>
<feature type="transmembrane region" description="Helical" evidence="2">
    <location>
        <begin position="35"/>
        <end position="56"/>
    </location>
</feature>
<proteinExistence type="predicted"/>
<keyword evidence="1" id="KW-0732">Signal</keyword>
<name>A0ABP7SFA6_9SPHN</name>
<gene>
    <name evidence="4" type="ORF">GCM10022280_05390</name>
</gene>
<protein>
    <recommendedName>
        <fullName evidence="3">M23ase beta-sheet core domain-containing protein</fullName>
    </recommendedName>
</protein>
<dbReference type="Gene3D" id="2.70.70.10">
    <property type="entry name" value="Glucose Permease (Domain IIA)"/>
    <property type="match status" value="1"/>
</dbReference>
<evidence type="ECO:0000256" key="1">
    <source>
        <dbReference type="ARBA" id="ARBA00022729"/>
    </source>
</evidence>
<dbReference type="Pfam" id="PF01551">
    <property type="entry name" value="Peptidase_M23"/>
    <property type="match status" value="1"/>
</dbReference>
<dbReference type="InterPro" id="IPR016047">
    <property type="entry name" value="M23ase_b-sheet_dom"/>
</dbReference>
<evidence type="ECO:0000313" key="4">
    <source>
        <dbReference type="EMBL" id="GAA4010937.1"/>
    </source>
</evidence>
<feature type="domain" description="M23ase beta-sheet core" evidence="3">
    <location>
        <begin position="227"/>
        <end position="322"/>
    </location>
</feature>
<organism evidence="4 5">
    <name type="scientific">Sphingomonas swuensis</name>
    <dbReference type="NCBI Taxonomy" id="977800"/>
    <lineage>
        <taxon>Bacteria</taxon>
        <taxon>Pseudomonadati</taxon>
        <taxon>Pseudomonadota</taxon>
        <taxon>Alphaproteobacteria</taxon>
        <taxon>Sphingomonadales</taxon>
        <taxon>Sphingomonadaceae</taxon>
        <taxon>Sphingomonas</taxon>
    </lineage>
</organism>
<dbReference type="InterPro" id="IPR011055">
    <property type="entry name" value="Dup_hybrid_motif"/>
</dbReference>
<dbReference type="PANTHER" id="PTHR21666">
    <property type="entry name" value="PEPTIDASE-RELATED"/>
    <property type="match status" value="1"/>
</dbReference>